<feature type="domain" description="EF-hand" evidence="17">
    <location>
        <begin position="329"/>
        <end position="364"/>
    </location>
</feature>
<dbReference type="EMBL" id="GCKF01033101">
    <property type="protein sequence ID" value="JAG97446.1"/>
    <property type="molecule type" value="Transcribed_RNA"/>
</dbReference>
<comment type="subunit">
    <text evidence="3">Homodimer.</text>
</comment>
<keyword evidence="13 16" id="KW-0472">Membrane</keyword>
<feature type="transmembrane region" description="Helical" evidence="16">
    <location>
        <begin position="506"/>
        <end position="524"/>
    </location>
</feature>
<feature type="transmembrane region" description="Helical" evidence="16">
    <location>
        <begin position="222"/>
        <end position="245"/>
    </location>
</feature>
<feature type="transmembrane region" description="Helical" evidence="16">
    <location>
        <begin position="480"/>
        <end position="499"/>
    </location>
</feature>
<dbReference type="InterPro" id="IPR011992">
    <property type="entry name" value="EF-hand-dom_pair"/>
</dbReference>
<evidence type="ECO:0000256" key="14">
    <source>
        <dbReference type="ARBA" id="ARBA00023303"/>
    </source>
</evidence>
<organism evidence="18">
    <name type="scientific">Araucaria cunninghamii</name>
    <name type="common">Hoop pine</name>
    <name type="synonym">Moreton Bay pine</name>
    <dbReference type="NCBI Taxonomy" id="56994"/>
    <lineage>
        <taxon>Eukaryota</taxon>
        <taxon>Viridiplantae</taxon>
        <taxon>Streptophyta</taxon>
        <taxon>Embryophyta</taxon>
        <taxon>Tracheophyta</taxon>
        <taxon>Spermatophyta</taxon>
        <taxon>Pinopsida</taxon>
        <taxon>Pinidae</taxon>
        <taxon>Conifers II</taxon>
        <taxon>Araucariales</taxon>
        <taxon>Araucariaceae</taxon>
        <taxon>Araucaria</taxon>
    </lineage>
</organism>
<dbReference type="PANTHER" id="PTHR46988">
    <property type="entry name" value="TWO PORE CALCIUM CHANNEL PROTEIN 1"/>
    <property type="match status" value="1"/>
</dbReference>
<dbReference type="GO" id="GO:0005774">
    <property type="term" value="C:vacuolar membrane"/>
    <property type="evidence" value="ECO:0007669"/>
    <property type="project" value="TreeGrafter"/>
</dbReference>
<feature type="domain" description="EF-hand" evidence="17">
    <location>
        <begin position="370"/>
        <end position="405"/>
    </location>
</feature>
<name>A0A0D6R419_ARACU</name>
<accession>A0A0D6R419</accession>
<dbReference type="PROSITE" id="PS50222">
    <property type="entry name" value="EF_HAND_2"/>
    <property type="match status" value="2"/>
</dbReference>
<evidence type="ECO:0000256" key="13">
    <source>
        <dbReference type="ARBA" id="ARBA00023136"/>
    </source>
</evidence>
<feature type="transmembrane region" description="Helical" evidence="16">
    <location>
        <begin position="158"/>
        <end position="181"/>
    </location>
</feature>
<evidence type="ECO:0000256" key="1">
    <source>
        <dbReference type="ARBA" id="ARBA00004141"/>
    </source>
</evidence>
<evidence type="ECO:0000256" key="4">
    <source>
        <dbReference type="ARBA" id="ARBA00022448"/>
    </source>
</evidence>
<dbReference type="AlphaFoldDB" id="A0A0D6R419"/>
<evidence type="ECO:0000256" key="11">
    <source>
        <dbReference type="ARBA" id="ARBA00022989"/>
    </source>
</evidence>
<comment type="similarity">
    <text evidence="2">Belongs to the calcium channel alpha-1 subunit (TC 1.A.1.11) family. Two pore calcium channel subfamily.</text>
</comment>
<dbReference type="SMART" id="SM00054">
    <property type="entry name" value="EFh"/>
    <property type="match status" value="2"/>
</dbReference>
<dbReference type="FunFam" id="1.20.120.350:FF:000055">
    <property type="entry name" value="Two pore calcium channel protein 1"/>
    <property type="match status" value="1"/>
</dbReference>
<feature type="compositionally biased region" description="Basic residues" evidence="15">
    <location>
        <begin position="708"/>
        <end position="719"/>
    </location>
</feature>
<feature type="transmembrane region" description="Helical" evidence="16">
    <location>
        <begin position="79"/>
        <end position="99"/>
    </location>
</feature>
<keyword evidence="12" id="KW-0406">Ion transport</keyword>
<feature type="transmembrane region" description="Helical" evidence="16">
    <location>
        <begin position="565"/>
        <end position="595"/>
    </location>
</feature>
<dbReference type="PANTHER" id="PTHR46988:SF2">
    <property type="entry name" value="TWO PORE CALCIUM CHANNEL PROTEIN 1"/>
    <property type="match status" value="1"/>
</dbReference>
<dbReference type="Gene3D" id="1.10.287.70">
    <property type="match status" value="2"/>
</dbReference>
<keyword evidence="11 16" id="KW-1133">Transmembrane helix</keyword>
<dbReference type="GO" id="GO:0000325">
    <property type="term" value="C:plant-type vacuole"/>
    <property type="evidence" value="ECO:0007669"/>
    <property type="project" value="TreeGrafter"/>
</dbReference>
<proteinExistence type="inferred from homology"/>
<protein>
    <recommendedName>
        <fullName evidence="17">EF-hand domain-containing protein</fullName>
    </recommendedName>
</protein>
<keyword evidence="14" id="KW-0407">Ion channel</keyword>
<keyword evidence="7 16" id="KW-0812">Transmembrane</keyword>
<dbReference type="Gene3D" id="1.20.120.350">
    <property type="entry name" value="Voltage-gated potassium channels. Chain C"/>
    <property type="match status" value="1"/>
</dbReference>
<feature type="transmembrane region" description="Helical" evidence="16">
    <location>
        <begin position="441"/>
        <end position="460"/>
    </location>
</feature>
<dbReference type="FunFam" id="1.10.287.70:FF:000129">
    <property type="entry name" value="Two pore calcium channel protein 1"/>
    <property type="match status" value="1"/>
</dbReference>
<dbReference type="GO" id="GO:0034702">
    <property type="term" value="C:monoatomic ion channel complex"/>
    <property type="evidence" value="ECO:0007669"/>
    <property type="project" value="UniProtKB-KW"/>
</dbReference>
<feature type="transmembrane region" description="Helical" evidence="16">
    <location>
        <begin position="656"/>
        <end position="679"/>
    </location>
</feature>
<evidence type="ECO:0000256" key="16">
    <source>
        <dbReference type="SAM" id="Phobius"/>
    </source>
</evidence>
<evidence type="ECO:0000256" key="3">
    <source>
        <dbReference type="ARBA" id="ARBA00011738"/>
    </source>
</evidence>
<dbReference type="FunFam" id="1.10.287.70:FF:000094">
    <property type="entry name" value="Two pore calcium channel protein 1"/>
    <property type="match status" value="1"/>
</dbReference>
<dbReference type="GO" id="GO:0005245">
    <property type="term" value="F:voltage-gated calcium channel activity"/>
    <property type="evidence" value="ECO:0007669"/>
    <property type="project" value="InterPro"/>
</dbReference>
<evidence type="ECO:0000256" key="2">
    <source>
        <dbReference type="ARBA" id="ARBA00009286"/>
    </source>
</evidence>
<dbReference type="Gene3D" id="1.10.238.10">
    <property type="entry name" value="EF-hand"/>
    <property type="match status" value="1"/>
</dbReference>
<evidence type="ECO:0000256" key="8">
    <source>
        <dbReference type="ARBA" id="ARBA00022737"/>
    </source>
</evidence>
<dbReference type="GO" id="GO:0019722">
    <property type="term" value="P:calcium-mediated signaling"/>
    <property type="evidence" value="ECO:0007669"/>
    <property type="project" value="UniProtKB-ARBA"/>
</dbReference>
<feature type="transmembrane region" description="Helical" evidence="16">
    <location>
        <begin position="127"/>
        <end position="146"/>
    </location>
</feature>
<dbReference type="Pfam" id="PF13499">
    <property type="entry name" value="EF-hand_7"/>
    <property type="match status" value="1"/>
</dbReference>
<evidence type="ECO:0000256" key="10">
    <source>
        <dbReference type="ARBA" id="ARBA00022882"/>
    </source>
</evidence>
<dbReference type="SUPFAM" id="SSF47473">
    <property type="entry name" value="EF-hand"/>
    <property type="match status" value="1"/>
</dbReference>
<evidence type="ECO:0000256" key="12">
    <source>
        <dbReference type="ARBA" id="ARBA00023065"/>
    </source>
</evidence>
<evidence type="ECO:0000256" key="5">
    <source>
        <dbReference type="ARBA" id="ARBA00022568"/>
    </source>
</evidence>
<comment type="subcellular location">
    <subcellularLocation>
        <location evidence="1">Membrane</location>
        <topology evidence="1">Multi-pass membrane protein</topology>
    </subcellularLocation>
</comment>
<keyword evidence="6" id="KW-0107">Calcium channel</keyword>
<reference evidence="18" key="1">
    <citation type="submission" date="2015-03" db="EMBL/GenBank/DDBJ databases">
        <title>A transcriptome of Araucaria cunninghamii, an australian fine timber species.</title>
        <authorList>
            <person name="Jing Yi C.J.Y."/>
            <person name="Yin San L.Y.S."/>
            <person name="Abdul Karim S.S."/>
            <person name="Wan Azmi N.N."/>
            <person name="Hercus R.R."/>
            <person name="Croft L.L."/>
        </authorList>
    </citation>
    <scope>NUCLEOTIDE SEQUENCE</scope>
    <source>
        <strain evidence="18">MI0301</strain>
        <tissue evidence="18">Leaf</tissue>
    </source>
</reference>
<evidence type="ECO:0000256" key="15">
    <source>
        <dbReference type="SAM" id="MobiDB-lite"/>
    </source>
</evidence>
<evidence type="ECO:0000256" key="6">
    <source>
        <dbReference type="ARBA" id="ARBA00022673"/>
    </source>
</evidence>
<evidence type="ECO:0000256" key="9">
    <source>
        <dbReference type="ARBA" id="ARBA00022837"/>
    </source>
</evidence>
<feature type="transmembrane region" description="Helical" evidence="16">
    <location>
        <begin position="290"/>
        <end position="312"/>
    </location>
</feature>
<keyword evidence="9" id="KW-0106">Calcium</keyword>
<keyword evidence="5" id="KW-0109">Calcium transport</keyword>
<evidence type="ECO:0000313" key="18">
    <source>
        <dbReference type="EMBL" id="JAG97446.1"/>
    </source>
</evidence>
<keyword evidence="8" id="KW-0677">Repeat</keyword>
<dbReference type="InterPro" id="IPR044581">
    <property type="entry name" value="TPC1_plant"/>
</dbReference>
<sequence>MEDPLITSNGGGSSSSSTAADRKAFYGRSNAIRYGDRYQRAAALVDLAEDGVGLPEEVIDPSKFEHAAKFYFSYIKFDILWSLNLVALVLLNFFEVPLWCTGSSSNPCSDRKYYFLGDLPYLTAKQILIYEVVTLCILIVHTFFPISYTGYEIFWKNLLNISKVLFLVLLVVDLIFYALYITSGPIYNLPFRIAPYIRVMFLVLNIRELRECIRTLAGMVQVYLDVLALLVLFLLFSSWVAYVMFEDTKQGKVIFTSYGETLYQMLVLFTTSNNPDVWLPAYESSRISCLFFVIYILFGVYFVTNLILAVVYDSFKKQLANQVAGMDDMRKKTLQTAFTLLDVNGRGFLDKQQCAQLFEELNKYRTLPKISKEDFDSIFYELDVSQDFQINKEEFSDLCESISLSFEKEPVPSWLESYPYYYHSAPCTCVREFVKSKTFDYIIIFMLLLNLITVVIETTLDIQNNSAQFIWQKIEFCFGWLYVVEMALKIFSYGFDAYWRDGQNRFDFAITWIIVIGETLTFVFPHGLPILSNAEWIRYLLIARLLRLTRILIRIPRYRGIVATFFTLIPSLTPYIGIIFCVMCLYCSLGSQLFGGLVYAGNPKLEGTSLLENEYLVFNFNDYPSGMVTLFNMMVMNNWQNWMESYVKLTGSSWTLIYFISYYMITVLLLVNLVVAFVLEAFFAQTEIESSNDNEEADESNSKESKTKSFRSKHVRSKGKTVQVHMLLHHMLSAELMERRE</sequence>
<feature type="region of interest" description="Disordered" evidence="15">
    <location>
        <begin position="693"/>
        <end position="721"/>
    </location>
</feature>
<dbReference type="InterPro" id="IPR002048">
    <property type="entry name" value="EF_hand_dom"/>
</dbReference>
<dbReference type="InterPro" id="IPR027359">
    <property type="entry name" value="Volt_channel_dom_sf"/>
</dbReference>
<keyword evidence="10" id="KW-0851">Voltage-gated channel</keyword>
<dbReference type="InterPro" id="IPR005821">
    <property type="entry name" value="Ion_trans_dom"/>
</dbReference>
<keyword evidence="4" id="KW-0813">Transport</keyword>
<evidence type="ECO:0000259" key="17">
    <source>
        <dbReference type="PROSITE" id="PS50222"/>
    </source>
</evidence>
<evidence type="ECO:0000256" key="7">
    <source>
        <dbReference type="ARBA" id="ARBA00022692"/>
    </source>
</evidence>
<dbReference type="GO" id="GO:0005509">
    <property type="term" value="F:calcium ion binding"/>
    <property type="evidence" value="ECO:0007669"/>
    <property type="project" value="InterPro"/>
</dbReference>
<dbReference type="Pfam" id="PF00520">
    <property type="entry name" value="Ion_trans"/>
    <property type="match status" value="2"/>
</dbReference>
<dbReference type="SUPFAM" id="SSF81324">
    <property type="entry name" value="Voltage-gated potassium channels"/>
    <property type="match status" value="1"/>
</dbReference>